<dbReference type="STRING" id="272562.CA_C2776"/>
<evidence type="ECO:0000259" key="4">
    <source>
        <dbReference type="Pfam" id="PF19912"/>
    </source>
</evidence>
<dbReference type="Pfam" id="PF24517">
    <property type="entry name" value="CBM96"/>
    <property type="match status" value="1"/>
</dbReference>
<dbReference type="PIR" id="E97241">
    <property type="entry name" value="E97241"/>
</dbReference>
<gene>
    <name evidence="6" type="ordered locus">CA_C2776</name>
</gene>
<dbReference type="HOGENOM" id="CLU_990217_0_0_9"/>
<comment type="subcellular location">
    <subcellularLocation>
        <location evidence="1">Secreted</location>
    </subcellularLocation>
</comment>
<dbReference type="Pfam" id="PF19912">
    <property type="entry name" value="DUF6385"/>
    <property type="match status" value="1"/>
</dbReference>
<dbReference type="GeneID" id="44999262"/>
<feature type="domain" description="DUF6385" evidence="4">
    <location>
        <begin position="209"/>
        <end position="280"/>
    </location>
</feature>
<dbReference type="InterPro" id="IPR055372">
    <property type="entry name" value="CBM96"/>
</dbReference>
<reference evidence="6 7" key="1">
    <citation type="journal article" date="2001" name="J. Bacteriol.">
        <title>Genome sequence and comparative analysis of the solvent-producing bacterium Clostridium acetobutylicum.</title>
        <authorList>
            <person name="Nolling J."/>
            <person name="Breton G."/>
            <person name="Omelchenko M.V."/>
            <person name="Makarova K.S."/>
            <person name="Zeng Q."/>
            <person name="Gibson R."/>
            <person name="Lee H.M."/>
            <person name="Dubois J."/>
            <person name="Qiu D."/>
            <person name="Hitti J."/>
            <person name="Wolf Y.I."/>
            <person name="Tatusov R.L."/>
            <person name="Sabathe F."/>
            <person name="Doucette-Stamm L."/>
            <person name="Soucaille P."/>
            <person name="Daly M.J."/>
            <person name="Bennett G.N."/>
            <person name="Koonin E.V."/>
            <person name="Smith D.R."/>
        </authorList>
    </citation>
    <scope>NUCLEOTIDE SEQUENCE [LARGE SCALE GENOMIC DNA]</scope>
    <source>
        <strain evidence="7">ATCC 824 / DSM 792 / JCM 1419 / LMG 5710 / VKM B-1787</strain>
    </source>
</reference>
<dbReference type="EMBL" id="AE001437">
    <property type="protein sequence ID" value="AAK80720.1"/>
    <property type="molecule type" value="Genomic_DNA"/>
</dbReference>
<evidence type="ECO:0000256" key="1">
    <source>
        <dbReference type="ARBA" id="ARBA00004613"/>
    </source>
</evidence>
<accession>Q97FG3</accession>
<evidence type="ECO:0000259" key="5">
    <source>
        <dbReference type="Pfam" id="PF24517"/>
    </source>
</evidence>
<dbReference type="NCBIfam" id="NF033679">
    <property type="entry name" value="DNRLRE_dom"/>
    <property type="match status" value="1"/>
</dbReference>
<protein>
    <submittedName>
        <fullName evidence="6">Uncharacterized protein</fullName>
    </submittedName>
</protein>
<dbReference type="InterPro" id="IPR045965">
    <property type="entry name" value="DUF6385"/>
</dbReference>
<dbReference type="AlphaFoldDB" id="Q97FG3"/>
<evidence type="ECO:0000256" key="2">
    <source>
        <dbReference type="ARBA" id="ARBA00022525"/>
    </source>
</evidence>
<dbReference type="Proteomes" id="UP000000814">
    <property type="component" value="Chromosome"/>
</dbReference>
<evidence type="ECO:0000313" key="6">
    <source>
        <dbReference type="EMBL" id="AAK80720.1"/>
    </source>
</evidence>
<dbReference type="Gene3D" id="2.60.120.970">
    <property type="match status" value="1"/>
</dbReference>
<dbReference type="OrthoDB" id="1730265at2"/>
<evidence type="ECO:0000256" key="3">
    <source>
        <dbReference type="ARBA" id="ARBA00022729"/>
    </source>
</evidence>
<dbReference type="RefSeq" id="WP_010966061.1">
    <property type="nucleotide sequence ID" value="NC_003030.1"/>
</dbReference>
<keyword evidence="3" id="KW-0732">Signal</keyword>
<name>Q97FG3_CLOAB</name>
<evidence type="ECO:0000313" key="7">
    <source>
        <dbReference type="Proteomes" id="UP000000814"/>
    </source>
</evidence>
<feature type="domain" description="Carbohydrate-binding module family 96" evidence="5">
    <location>
        <begin position="5"/>
        <end position="148"/>
    </location>
</feature>
<organism evidence="6 7">
    <name type="scientific">Clostridium acetobutylicum (strain ATCC 824 / DSM 792 / JCM 1419 / IAM 19013 / LMG 5710 / NBRC 13948 / NRRL B-527 / VKM B-1787 / 2291 / W)</name>
    <dbReference type="NCBI Taxonomy" id="272562"/>
    <lineage>
        <taxon>Bacteria</taxon>
        <taxon>Bacillati</taxon>
        <taxon>Bacillota</taxon>
        <taxon>Clostridia</taxon>
        <taxon>Eubacteriales</taxon>
        <taxon>Clostridiaceae</taxon>
        <taxon>Clostridium</taxon>
    </lineage>
</organism>
<dbReference type="GO" id="GO:0005576">
    <property type="term" value="C:extracellular region"/>
    <property type="evidence" value="ECO:0007669"/>
    <property type="project" value="UniProtKB-SubCell"/>
</dbReference>
<dbReference type="eggNOG" id="ENOG503337R">
    <property type="taxonomic scope" value="Bacteria"/>
</dbReference>
<dbReference type="PATRIC" id="fig|272562.8.peg.2963"/>
<keyword evidence="2" id="KW-0964">Secreted</keyword>
<dbReference type="KEGG" id="cac:CA_C2776"/>
<keyword evidence="7" id="KW-1185">Reference proteome</keyword>
<proteinExistence type="predicted"/>
<sequence length="286" mass="31219">MGEFNFAATGTTYIYSATPTKNYSTSDIIFVGRNVNTADIYRGIVVFDISSIPIEESILSATLKLYVSYNYNSQLKSIKFYSILQKYSINTVTYNTQPIIDTNYVGITNMTNEINEFINVDLSNITSQWHNGSVANLGVMIHGDELNSGSIVGFAGISAINSSLWPRLNVQFSANSSGRVLTIYTMESYITSNSILASNPIPLGIGSGTFAISNNGSNSVEVIIQLSNDGAQWVYDGLTFESPIILGPLDTTVITSRGNMKFMRVAYKSHETDKPSNITISPSILI</sequence>